<dbReference type="GO" id="GO:0003677">
    <property type="term" value="F:DNA binding"/>
    <property type="evidence" value="ECO:0007669"/>
    <property type="project" value="UniProtKB-KW"/>
</dbReference>
<dbReference type="EMBL" id="QUSL01000008">
    <property type="protein sequence ID" value="RGD86183.1"/>
    <property type="molecule type" value="Genomic_DNA"/>
</dbReference>
<proteinExistence type="predicted"/>
<dbReference type="Pfam" id="PF01381">
    <property type="entry name" value="HTH_3"/>
    <property type="match status" value="1"/>
</dbReference>
<keyword evidence="2" id="KW-1133">Transmembrane helix</keyword>
<dbReference type="RefSeq" id="WP_003534386.1">
    <property type="nucleotide sequence ID" value="NZ_CAXMZD010000001.1"/>
</dbReference>
<gene>
    <name evidence="5" type="ORF">DXB93_07235</name>
    <name evidence="4" type="ORF">PM738_07655</name>
</gene>
<evidence type="ECO:0000313" key="6">
    <source>
        <dbReference type="Proteomes" id="UP000261032"/>
    </source>
</evidence>
<feature type="transmembrane region" description="Helical" evidence="2">
    <location>
        <begin position="142"/>
        <end position="168"/>
    </location>
</feature>
<organism evidence="5 6">
    <name type="scientific">Thomasclavelia ramosa</name>
    <dbReference type="NCBI Taxonomy" id="1547"/>
    <lineage>
        <taxon>Bacteria</taxon>
        <taxon>Bacillati</taxon>
        <taxon>Bacillota</taxon>
        <taxon>Erysipelotrichia</taxon>
        <taxon>Erysipelotrichales</taxon>
        <taxon>Coprobacillaceae</taxon>
        <taxon>Thomasclavelia</taxon>
    </lineage>
</organism>
<dbReference type="PANTHER" id="PTHR46558">
    <property type="entry name" value="TRACRIPTIONAL REGULATORY PROTEIN-RELATED-RELATED"/>
    <property type="match status" value="1"/>
</dbReference>
<dbReference type="PANTHER" id="PTHR46558:SF13">
    <property type="entry name" value="HTH-TYPE TRANSCRIPTIONAL REGULATOR IMMR"/>
    <property type="match status" value="1"/>
</dbReference>
<dbReference type="SMART" id="SM00530">
    <property type="entry name" value="HTH_XRE"/>
    <property type="match status" value="1"/>
</dbReference>
<dbReference type="EMBL" id="JAQLKE010000009">
    <property type="protein sequence ID" value="MDB7083671.1"/>
    <property type="molecule type" value="Genomic_DNA"/>
</dbReference>
<reference evidence="5 6" key="1">
    <citation type="submission" date="2018-08" db="EMBL/GenBank/DDBJ databases">
        <title>A genome reference for cultivated species of the human gut microbiota.</title>
        <authorList>
            <person name="Zou Y."/>
            <person name="Xue W."/>
            <person name="Luo G."/>
        </authorList>
    </citation>
    <scope>NUCLEOTIDE SEQUENCE [LARGE SCALE GENOMIC DNA]</scope>
    <source>
        <strain evidence="5 6">OM06-4</strain>
    </source>
</reference>
<name>A0A3E3ABJ1_9FIRM</name>
<accession>A0A3E3ABJ1</accession>
<evidence type="ECO:0000256" key="1">
    <source>
        <dbReference type="ARBA" id="ARBA00023125"/>
    </source>
</evidence>
<dbReference type="Gene3D" id="1.10.260.40">
    <property type="entry name" value="lambda repressor-like DNA-binding domains"/>
    <property type="match status" value="1"/>
</dbReference>
<dbReference type="SUPFAM" id="SSF47413">
    <property type="entry name" value="lambda repressor-like DNA-binding domains"/>
    <property type="match status" value="1"/>
</dbReference>
<feature type="domain" description="HTH cro/C1-type" evidence="3">
    <location>
        <begin position="7"/>
        <end position="61"/>
    </location>
</feature>
<keyword evidence="2" id="KW-0472">Membrane</keyword>
<dbReference type="InterPro" id="IPR010982">
    <property type="entry name" value="Lambda_DNA-bd_dom_sf"/>
</dbReference>
<feature type="transmembrane region" description="Helical" evidence="2">
    <location>
        <begin position="115"/>
        <end position="136"/>
    </location>
</feature>
<evidence type="ECO:0000313" key="5">
    <source>
        <dbReference type="EMBL" id="RGD86183.1"/>
    </source>
</evidence>
<dbReference type="Proteomes" id="UP001211987">
    <property type="component" value="Unassembled WGS sequence"/>
</dbReference>
<reference evidence="4" key="2">
    <citation type="submission" date="2023-01" db="EMBL/GenBank/DDBJ databases">
        <title>Human gut microbiome strain richness.</title>
        <authorList>
            <person name="Chen-Liaw A."/>
        </authorList>
    </citation>
    <scope>NUCLEOTIDE SEQUENCE</scope>
    <source>
        <strain evidence="4">1001217st2_G6_1001217B_191108</strain>
    </source>
</reference>
<dbReference type="Proteomes" id="UP000261032">
    <property type="component" value="Unassembled WGS sequence"/>
</dbReference>
<dbReference type="CDD" id="cd00093">
    <property type="entry name" value="HTH_XRE"/>
    <property type="match status" value="1"/>
</dbReference>
<keyword evidence="1" id="KW-0238">DNA-binding</keyword>
<evidence type="ECO:0000313" key="4">
    <source>
        <dbReference type="EMBL" id="MDB7083671.1"/>
    </source>
</evidence>
<dbReference type="PROSITE" id="PS50943">
    <property type="entry name" value="HTH_CROC1"/>
    <property type="match status" value="1"/>
</dbReference>
<dbReference type="InterPro" id="IPR001387">
    <property type="entry name" value="Cro/C1-type_HTH"/>
</dbReference>
<comment type="caution">
    <text evidence="5">The sequence shown here is derived from an EMBL/GenBank/DDBJ whole genome shotgun (WGS) entry which is preliminary data.</text>
</comment>
<evidence type="ECO:0000259" key="3">
    <source>
        <dbReference type="PROSITE" id="PS50943"/>
    </source>
</evidence>
<dbReference type="AlphaFoldDB" id="A0A3E3ABJ1"/>
<protein>
    <submittedName>
        <fullName evidence="5">Helix-turn-helix domain-containing protein</fullName>
    </submittedName>
</protein>
<keyword evidence="2" id="KW-0812">Transmembrane</keyword>
<feature type="transmembrane region" description="Helical" evidence="2">
    <location>
        <begin position="175"/>
        <end position="199"/>
    </location>
</feature>
<evidence type="ECO:0000256" key="2">
    <source>
        <dbReference type="SAM" id="Phobius"/>
    </source>
</evidence>
<dbReference type="GeneID" id="64196322"/>
<sequence>MMFNDNLNKYRKQKGLSQEELAFRLGVSRQSVSKWESGQSTPELERIIEIADLFGISLDELIGHESNDYVTVDREELRSVVRHLFTYEYKSKFKIGNVPLIHINLGRGFRIAKGIIAIGNIAVGLFSFGALALGVFSLGGLAIGLLTLAGIAIGGISLGGLSIGYFAVGGMAIGIYAIGGMAIASKLAIGGMAHGYVAIGSSANGVHTLVSTNCSLEMISNFILRQHNLNAKIVEFLLLFIY</sequence>